<dbReference type="GO" id="GO:0005776">
    <property type="term" value="C:autophagosome"/>
    <property type="evidence" value="ECO:0007669"/>
    <property type="project" value="TreeGrafter"/>
</dbReference>
<feature type="transmembrane region" description="Helical" evidence="10">
    <location>
        <begin position="508"/>
        <end position="536"/>
    </location>
</feature>
<evidence type="ECO:0000256" key="9">
    <source>
        <dbReference type="ARBA" id="ARBA00023136"/>
    </source>
</evidence>
<feature type="transmembrane region" description="Helical" evidence="10">
    <location>
        <begin position="433"/>
        <end position="453"/>
    </location>
</feature>
<evidence type="ECO:0000256" key="11">
    <source>
        <dbReference type="SAM" id="MobiDB-lite"/>
    </source>
</evidence>
<keyword evidence="9 10" id="KW-0472">Membrane</keyword>
<feature type="transmembrane region" description="Helical" evidence="10">
    <location>
        <begin position="556"/>
        <end position="573"/>
    </location>
</feature>
<feature type="region of interest" description="Disordered" evidence="11">
    <location>
        <begin position="68"/>
        <end position="92"/>
    </location>
</feature>
<evidence type="ECO:0000313" key="13">
    <source>
        <dbReference type="Proteomes" id="UP001209570"/>
    </source>
</evidence>
<evidence type="ECO:0000256" key="3">
    <source>
        <dbReference type="ARBA" id="ARBA00018074"/>
    </source>
</evidence>
<dbReference type="AlphaFoldDB" id="A0AAD5M0I3"/>
<gene>
    <name evidence="12" type="ORF">P43SY_003883</name>
</gene>
<evidence type="ECO:0000256" key="1">
    <source>
        <dbReference type="ARBA" id="ARBA00004511"/>
    </source>
</evidence>
<dbReference type="GO" id="GO:0034045">
    <property type="term" value="C:phagophore assembly site membrane"/>
    <property type="evidence" value="ECO:0007669"/>
    <property type="project" value="UniProtKB-SubCell"/>
</dbReference>
<feature type="region of interest" description="Disordered" evidence="11">
    <location>
        <begin position="147"/>
        <end position="174"/>
    </location>
</feature>
<dbReference type="GO" id="GO:0061709">
    <property type="term" value="P:reticulophagy"/>
    <property type="evidence" value="ECO:0007669"/>
    <property type="project" value="TreeGrafter"/>
</dbReference>
<dbReference type="Proteomes" id="UP001209570">
    <property type="component" value="Unassembled WGS sequence"/>
</dbReference>
<organism evidence="12 13">
    <name type="scientific">Pythium insidiosum</name>
    <name type="common">Pythiosis disease agent</name>
    <dbReference type="NCBI Taxonomy" id="114742"/>
    <lineage>
        <taxon>Eukaryota</taxon>
        <taxon>Sar</taxon>
        <taxon>Stramenopiles</taxon>
        <taxon>Oomycota</taxon>
        <taxon>Peronosporomycetes</taxon>
        <taxon>Pythiales</taxon>
        <taxon>Pythiaceae</taxon>
        <taxon>Pythium</taxon>
    </lineage>
</organism>
<dbReference type="PANTHER" id="PTHR13038">
    <property type="entry name" value="APG9 AUTOPHAGY 9"/>
    <property type="match status" value="1"/>
</dbReference>
<dbReference type="EMBL" id="JAKCXM010000232">
    <property type="protein sequence ID" value="KAJ0397975.1"/>
    <property type="molecule type" value="Genomic_DNA"/>
</dbReference>
<evidence type="ECO:0000256" key="7">
    <source>
        <dbReference type="ARBA" id="ARBA00023006"/>
    </source>
</evidence>
<keyword evidence="6 10" id="KW-1133">Transmembrane helix</keyword>
<keyword evidence="13" id="KW-1185">Reference proteome</keyword>
<dbReference type="GO" id="GO:0034727">
    <property type="term" value="P:piecemeal microautophagy of the nucleus"/>
    <property type="evidence" value="ECO:0007669"/>
    <property type="project" value="TreeGrafter"/>
</dbReference>
<evidence type="ECO:0000256" key="6">
    <source>
        <dbReference type="ARBA" id="ARBA00022989"/>
    </source>
</evidence>
<keyword evidence="4 10" id="KW-0813">Transport</keyword>
<feature type="transmembrane region" description="Helical" evidence="10">
    <location>
        <begin position="261"/>
        <end position="279"/>
    </location>
</feature>
<dbReference type="Pfam" id="PF04109">
    <property type="entry name" value="ATG9"/>
    <property type="match status" value="1"/>
</dbReference>
<name>A0AAD5M0I3_PYTIN</name>
<comment type="caution">
    <text evidence="12">The sequence shown here is derived from an EMBL/GenBank/DDBJ whole genome shotgun (WGS) entry which is preliminary data.</text>
</comment>
<dbReference type="PANTHER" id="PTHR13038:SF10">
    <property type="entry name" value="AUTOPHAGY-RELATED PROTEIN 9"/>
    <property type="match status" value="1"/>
</dbReference>
<comment type="subcellular location">
    <subcellularLocation>
        <location evidence="1 10">Preautophagosomal structure membrane</location>
        <topology evidence="1 10">Multi-pass membrane protein</topology>
    </subcellularLocation>
</comment>
<evidence type="ECO:0000313" key="12">
    <source>
        <dbReference type="EMBL" id="KAJ0397975.1"/>
    </source>
</evidence>
<keyword evidence="5 10" id="KW-0812">Transmembrane</keyword>
<keyword evidence="7 10" id="KW-0072">Autophagy</keyword>
<dbReference type="InterPro" id="IPR007241">
    <property type="entry name" value="Autophagy-rel_prot_9"/>
</dbReference>
<evidence type="ECO:0000256" key="8">
    <source>
        <dbReference type="ARBA" id="ARBA00023055"/>
    </source>
</evidence>
<accession>A0AAD5M0I3</accession>
<reference evidence="12" key="1">
    <citation type="submission" date="2021-12" db="EMBL/GenBank/DDBJ databases">
        <title>Prjna785345.</title>
        <authorList>
            <person name="Rujirawat T."/>
            <person name="Krajaejun T."/>
        </authorList>
    </citation>
    <scope>NUCLEOTIDE SEQUENCE</scope>
    <source>
        <strain evidence="12">Pi057C3</strain>
    </source>
</reference>
<comment type="similarity">
    <text evidence="2 10">Belongs to the ATG9 family.</text>
</comment>
<comment type="function">
    <text evidence="10">Phospholipid scramblase involved in autophagy. Cycles between the preautophagosomal structure/phagophore assembly site (PAS) and the cytoplasmic vesicle pool and supplies membrane for the growing autophagosome. Lipid scramblase activity plays a key role in preautophagosomal structure/phagophore assembly by distributing the phospholipids that arrive through ATG2 from the cytoplasmic to the luminal leaflet of the bilayer, thereby driving autophagosomal membrane expansion.</text>
</comment>
<dbReference type="GO" id="GO:0000422">
    <property type="term" value="P:autophagy of mitochondrion"/>
    <property type="evidence" value="ECO:0007669"/>
    <property type="project" value="TreeGrafter"/>
</dbReference>
<keyword evidence="8 10" id="KW-0445">Lipid transport</keyword>
<dbReference type="GO" id="GO:0006869">
    <property type="term" value="P:lipid transport"/>
    <property type="evidence" value="ECO:0007669"/>
    <property type="project" value="UniProtKB-KW"/>
</dbReference>
<protein>
    <recommendedName>
        <fullName evidence="3 10">Autophagy-related protein 9</fullName>
    </recommendedName>
</protein>
<evidence type="ECO:0000256" key="4">
    <source>
        <dbReference type="ARBA" id="ARBA00022448"/>
    </source>
</evidence>
<feature type="transmembrane region" description="Helical" evidence="10">
    <location>
        <begin position="200"/>
        <end position="225"/>
    </location>
</feature>
<proteinExistence type="inferred from homology"/>
<evidence type="ECO:0000256" key="2">
    <source>
        <dbReference type="ARBA" id="ARBA00006185"/>
    </source>
</evidence>
<sequence>MDESLLGPPSARMPVADEDEELWNALSDGTHGHVAASPHAVGGYGPPPAGAATGAAAVSVSGAPSRFPAPLMRPGSHRVPPPRGYSRGHGSAFVHDEPAAETEAFLGHGGRTAQTAATPLPALRSNVHLPAISTLFQNIMESARSKLMGAGEPPSGAASQGGATAPTPVRSPGVPDELGRVANLDAFLINLYNYFYHKGFWCIAVVEVVSLFTGVFSLSLSSFLLGCVQWDELMACSKHEIYGCKRDLSQFVMCRPKEPGVWNLVVGFYFFMFLIYWLFRALQLLGTLRDAREMATFYIQRLNIDDRQIQTITWDEVVTRLLGLVGNAQVPRQLKQISSYRLQIDPTLLATPHDVARRIMRRENYLIAFMNHAIFQESKLLPSCLQMASTARVMFSRNIEANLNICLISQMFDGEQKLSMAALNDVQLLQKRFVVAGVLNLVLTPFILLFRVFHFLSQSAQEWNANRALYLGSRRWSSYALWKFREYNELPHAFEARLARSYPLAEKYLAMFPAGLTAVVASGVSFCASSLMAVLIAVSLLEESILLEMTLWNRQLLWYLTIATGVFAISRSFSTQSSPFLVNGDCEEAMRQLSAETHYFPKEWHGQSHSYDVRDALLSLYPFKAILFAEEVLSVLMAPYILCVSLPNCTRELVLFIRSHTLTIPNVGAVCRFAEFDFKRYTNDPKMESSFINFKQNHPTWVGAEEGEALVQRLHTLKEEEMEKSMRLGDSVVYGSQGLR</sequence>
<evidence type="ECO:0000256" key="5">
    <source>
        <dbReference type="ARBA" id="ARBA00022692"/>
    </source>
</evidence>
<evidence type="ECO:0000256" key="10">
    <source>
        <dbReference type="RuleBase" id="RU364027"/>
    </source>
</evidence>
<dbReference type="GO" id="GO:0034497">
    <property type="term" value="P:protein localization to phagophore assembly site"/>
    <property type="evidence" value="ECO:0007669"/>
    <property type="project" value="TreeGrafter"/>
</dbReference>